<name>A0A1M6L8J0_9FIRM</name>
<dbReference type="InterPro" id="IPR017259">
    <property type="entry name" value="UCP037672"/>
</dbReference>
<feature type="transmembrane region" description="Helical" evidence="1">
    <location>
        <begin position="84"/>
        <end position="106"/>
    </location>
</feature>
<keyword evidence="1" id="KW-0812">Transmembrane</keyword>
<feature type="transmembrane region" description="Helical" evidence="1">
    <location>
        <begin position="6"/>
        <end position="31"/>
    </location>
</feature>
<evidence type="ECO:0008006" key="4">
    <source>
        <dbReference type="Google" id="ProtNLM"/>
    </source>
</evidence>
<evidence type="ECO:0000313" key="3">
    <source>
        <dbReference type="Proteomes" id="UP000183975"/>
    </source>
</evidence>
<dbReference type="AlphaFoldDB" id="A0A1M6L8J0"/>
<proteinExistence type="predicted"/>
<dbReference type="RefSeq" id="WP_072848381.1">
    <property type="nucleotide sequence ID" value="NZ_FRAH01000004.1"/>
</dbReference>
<reference evidence="2 3" key="1">
    <citation type="submission" date="2016-11" db="EMBL/GenBank/DDBJ databases">
        <authorList>
            <person name="Jaros S."/>
            <person name="Januszkiewicz K."/>
            <person name="Wedrychowicz H."/>
        </authorList>
    </citation>
    <scope>NUCLEOTIDE SEQUENCE [LARGE SCALE GENOMIC DNA]</scope>
    <source>
        <strain evidence="2 3">DSM 14214</strain>
    </source>
</reference>
<gene>
    <name evidence="2" type="ORF">SAMN02745138_00310</name>
</gene>
<keyword evidence="1" id="KW-0472">Membrane</keyword>
<organism evidence="2 3">
    <name type="scientific">Anaerotignum lactatifermentans DSM 14214</name>
    <dbReference type="NCBI Taxonomy" id="1121323"/>
    <lineage>
        <taxon>Bacteria</taxon>
        <taxon>Bacillati</taxon>
        <taxon>Bacillota</taxon>
        <taxon>Clostridia</taxon>
        <taxon>Lachnospirales</taxon>
        <taxon>Anaerotignaceae</taxon>
        <taxon>Anaerotignum</taxon>
    </lineage>
</organism>
<keyword evidence="1" id="KW-1133">Transmembrane helix</keyword>
<evidence type="ECO:0000256" key="1">
    <source>
        <dbReference type="SAM" id="Phobius"/>
    </source>
</evidence>
<dbReference type="Pfam" id="PF12650">
    <property type="entry name" value="DUF3784"/>
    <property type="match status" value="1"/>
</dbReference>
<accession>A0A1M6L8J0</accession>
<sequence length="112" mass="12086">MIAVVCILILAALFFIISGFLYGGKGSWLIAGFGTSSREERAKYDEKKVCRAMGVFCTICGVMLCLLAYLGSQVEQGQMAEAQLLPFGIVFLVVLLAALAGVARYIRKAGRK</sequence>
<feature type="transmembrane region" description="Helical" evidence="1">
    <location>
        <begin position="52"/>
        <end position="72"/>
    </location>
</feature>
<dbReference type="Proteomes" id="UP000183975">
    <property type="component" value="Unassembled WGS sequence"/>
</dbReference>
<keyword evidence="3" id="KW-1185">Reference proteome</keyword>
<dbReference type="EMBL" id="FRAH01000004">
    <property type="protein sequence ID" value="SHJ67558.1"/>
    <property type="molecule type" value="Genomic_DNA"/>
</dbReference>
<evidence type="ECO:0000313" key="2">
    <source>
        <dbReference type="EMBL" id="SHJ67558.1"/>
    </source>
</evidence>
<dbReference type="OrthoDB" id="2082701at2"/>
<protein>
    <recommendedName>
        <fullName evidence="4">DUF3784 domain-containing protein</fullName>
    </recommendedName>
</protein>